<dbReference type="EMBL" id="JAGMUU010000038">
    <property type="protein sequence ID" value="KAH7115423.1"/>
    <property type="molecule type" value="Genomic_DNA"/>
</dbReference>
<feature type="signal peptide" evidence="1">
    <location>
        <begin position="1"/>
        <end position="19"/>
    </location>
</feature>
<keyword evidence="1" id="KW-0732">Signal</keyword>
<accession>A0A9P9DA08</accession>
<protein>
    <submittedName>
        <fullName evidence="2">Uncharacterized protein</fullName>
    </submittedName>
</protein>
<dbReference type="AlphaFoldDB" id="A0A9P9DA08"/>
<keyword evidence="3" id="KW-1185">Reference proteome</keyword>
<evidence type="ECO:0000313" key="2">
    <source>
        <dbReference type="EMBL" id="KAH7115423.1"/>
    </source>
</evidence>
<evidence type="ECO:0000313" key="3">
    <source>
        <dbReference type="Proteomes" id="UP000717696"/>
    </source>
</evidence>
<proteinExistence type="predicted"/>
<comment type="caution">
    <text evidence="2">The sequence shown here is derived from an EMBL/GenBank/DDBJ whole genome shotgun (WGS) entry which is preliminary data.</text>
</comment>
<name>A0A9P9DA08_9HYPO</name>
<dbReference type="Proteomes" id="UP000717696">
    <property type="component" value="Unassembled WGS sequence"/>
</dbReference>
<gene>
    <name evidence="2" type="ORF">B0J13DRAFT_681382</name>
</gene>
<evidence type="ECO:0000256" key="1">
    <source>
        <dbReference type="SAM" id="SignalP"/>
    </source>
</evidence>
<feature type="chain" id="PRO_5040417581" evidence="1">
    <location>
        <begin position="20"/>
        <end position="232"/>
    </location>
</feature>
<dbReference type="OrthoDB" id="3467882at2759"/>
<sequence>MQLRLLISIVFLHIAAVLAGGRLNAEADRTLGYKCKSWDPTNGACRPNKKGVVQWQPCKGALPNRKCNFSDLLNTLGGVSGKDEPAADKDGKLLSKQETNPDLKATAKNAKCVTWVGDVVAKAVTDGKKTSDNEWLFERFNEYIEKIRFARDIIVKTESVGPGQNPLDPTRKWETVNWEKTMSDAVGSKYDMEKLQTITQDVKDKFYLNAKAREYRAVIQAYASVDTKVKGY</sequence>
<organism evidence="2 3">
    <name type="scientific">Dactylonectria estremocensis</name>
    <dbReference type="NCBI Taxonomy" id="1079267"/>
    <lineage>
        <taxon>Eukaryota</taxon>
        <taxon>Fungi</taxon>
        <taxon>Dikarya</taxon>
        <taxon>Ascomycota</taxon>
        <taxon>Pezizomycotina</taxon>
        <taxon>Sordariomycetes</taxon>
        <taxon>Hypocreomycetidae</taxon>
        <taxon>Hypocreales</taxon>
        <taxon>Nectriaceae</taxon>
        <taxon>Dactylonectria</taxon>
    </lineage>
</organism>
<reference evidence="2" key="1">
    <citation type="journal article" date="2021" name="Nat. Commun.">
        <title>Genetic determinants of endophytism in the Arabidopsis root mycobiome.</title>
        <authorList>
            <person name="Mesny F."/>
            <person name="Miyauchi S."/>
            <person name="Thiergart T."/>
            <person name="Pickel B."/>
            <person name="Atanasova L."/>
            <person name="Karlsson M."/>
            <person name="Huettel B."/>
            <person name="Barry K.W."/>
            <person name="Haridas S."/>
            <person name="Chen C."/>
            <person name="Bauer D."/>
            <person name="Andreopoulos W."/>
            <person name="Pangilinan J."/>
            <person name="LaButti K."/>
            <person name="Riley R."/>
            <person name="Lipzen A."/>
            <person name="Clum A."/>
            <person name="Drula E."/>
            <person name="Henrissat B."/>
            <person name="Kohler A."/>
            <person name="Grigoriev I.V."/>
            <person name="Martin F.M."/>
            <person name="Hacquard S."/>
        </authorList>
    </citation>
    <scope>NUCLEOTIDE SEQUENCE</scope>
    <source>
        <strain evidence="2">MPI-CAGE-AT-0021</strain>
    </source>
</reference>